<dbReference type="SMART" id="SM00965">
    <property type="entry name" value="STN"/>
    <property type="match status" value="1"/>
</dbReference>
<keyword evidence="7" id="KW-0732">Signal</keyword>
<comment type="subcellular location">
    <subcellularLocation>
        <location evidence="1">Membrane</location>
    </subcellularLocation>
</comment>
<dbReference type="PANTHER" id="PTHR30604">
    <property type="entry name" value="PROTEIN TRANSPORT PROTEIN HOFQ"/>
    <property type="match status" value="1"/>
</dbReference>
<dbReference type="InterPro" id="IPR001775">
    <property type="entry name" value="GspD/PilQ"/>
</dbReference>
<evidence type="ECO:0000313" key="9">
    <source>
        <dbReference type="EMBL" id="MBC8179201.1"/>
    </source>
</evidence>
<dbReference type="Proteomes" id="UP000650524">
    <property type="component" value="Unassembled WGS sequence"/>
</dbReference>
<evidence type="ECO:0000256" key="6">
    <source>
        <dbReference type="SAM" id="MobiDB-lite"/>
    </source>
</evidence>
<dbReference type="AlphaFoldDB" id="A0A8J6N423"/>
<evidence type="ECO:0000256" key="5">
    <source>
        <dbReference type="RuleBase" id="RU004003"/>
    </source>
</evidence>
<evidence type="ECO:0000313" key="10">
    <source>
        <dbReference type="Proteomes" id="UP000650524"/>
    </source>
</evidence>
<dbReference type="InterPro" id="IPR004846">
    <property type="entry name" value="T2SS/T3SS_dom"/>
</dbReference>
<keyword evidence="2" id="KW-0813">Transport</keyword>
<reference evidence="9 10" key="1">
    <citation type="submission" date="2020-08" db="EMBL/GenBank/DDBJ databases">
        <title>Bridging the membrane lipid divide: bacteria of the FCB group superphylum have the potential to synthesize archaeal ether lipids.</title>
        <authorList>
            <person name="Villanueva L."/>
            <person name="Von Meijenfeldt F.A.B."/>
            <person name="Westbye A.B."/>
            <person name="Yadav S."/>
            <person name="Hopmans E.C."/>
            <person name="Dutilh B.E."/>
            <person name="Sinninghe Damste J.S."/>
        </authorList>
    </citation>
    <scope>NUCLEOTIDE SEQUENCE [LARGE SCALE GENOMIC DNA]</scope>
    <source>
        <strain evidence="9">NIOZ-UU27</strain>
    </source>
</reference>
<keyword evidence="4" id="KW-0998">Cell outer membrane</keyword>
<sequence>MNLAFRMMFRYRFALLFVMLGLFSACSTPPETTVDVADTTPRVAVIESVRTDATPNQAIITFVCSKKTTHGDPFAVANPARISFDIKGTPARDLPDRVTFKLGPVKEILIKEKKAGISGVVVYVRHERNHSRLIKRGKDIVLEITPKITEKGAVEKRDAAASSLAQILDVTVTQRKGNRTRLSVKTDKEVKYDVKLDRTVLIINLNNGRIQPDLLKELDSEHAAGAVNRVNAFYSALDHHISLRVTLRKLVPYHITQDGKVLNIDFDAVPGEVPLVAGRPASKAPLKKTESSAVKKAFGKDKGSGSAKPLSRAGLFEATSKQYAGQNMSFDFVDTDIRNILQLISEVAGINIVWGSDVEGKISMKLDNIPWDQALEMILRPNGLTYQIEDDVLWVVPKEKLRDMEIKEGKRKGALMAAKRLQGIFEAKIIEFITIRNRKASDIFKLLVGDPDAKPPIMPALDIEAAESEETEEGEEEKGKKVKISTLDLYLSYDPGTNMIIANGVRAKVDKVKELIAKLDVAEKQVMIEARVVDAVTTFTRDLGIQWRSLDGTNPGIKGDWYNSGTNSWGGGQFSTNSPSGWSPTIGLALGWLTGGGLGSIALDASLALGEQDGKVHVISAPKVLVVNGGEAVISRGEVTYEPIKTLDTIDVKEMEAVLSLTVKPTISADNSHVTMVVDVTDDKPKPAERTIDSTGKETEAQSGRTEKSVRTTLMVKTGDTVVIGGIYHKQEQTVDTGVPWLMDIPLLGWLFKAQHKELVKTELLIFLTPTVVDTLAANDER</sequence>
<feature type="chain" id="PRO_5035218134" evidence="7">
    <location>
        <begin position="28"/>
        <end position="782"/>
    </location>
</feature>
<dbReference type="GO" id="GO:0019867">
    <property type="term" value="C:outer membrane"/>
    <property type="evidence" value="ECO:0007669"/>
    <property type="project" value="InterPro"/>
</dbReference>
<dbReference type="PROSITE" id="PS51257">
    <property type="entry name" value="PROKAR_LIPOPROTEIN"/>
    <property type="match status" value="1"/>
</dbReference>
<keyword evidence="3" id="KW-0472">Membrane</keyword>
<evidence type="ECO:0000256" key="2">
    <source>
        <dbReference type="ARBA" id="ARBA00022448"/>
    </source>
</evidence>
<dbReference type="Gene3D" id="3.30.1370.130">
    <property type="match status" value="1"/>
</dbReference>
<dbReference type="Pfam" id="PF00263">
    <property type="entry name" value="Secretin"/>
    <property type="match status" value="1"/>
</dbReference>
<feature type="region of interest" description="Disordered" evidence="6">
    <location>
        <begin position="683"/>
        <end position="706"/>
    </location>
</feature>
<dbReference type="InterPro" id="IPR011662">
    <property type="entry name" value="Secretin/TonB_short_N"/>
</dbReference>
<dbReference type="PRINTS" id="PR00811">
    <property type="entry name" value="BCTERIALGSPD"/>
</dbReference>
<dbReference type="InterPro" id="IPR038591">
    <property type="entry name" value="NolW-like_sf"/>
</dbReference>
<organism evidence="9 10">
    <name type="scientific">Candidatus Desulfacyla euxinica</name>
    <dbReference type="NCBI Taxonomy" id="2841693"/>
    <lineage>
        <taxon>Bacteria</taxon>
        <taxon>Deltaproteobacteria</taxon>
        <taxon>Candidatus Desulfacyla</taxon>
    </lineage>
</organism>
<dbReference type="Gene3D" id="3.30.1370.120">
    <property type="match status" value="1"/>
</dbReference>
<name>A0A8J6N423_9DELT</name>
<gene>
    <name evidence="9" type="primary">pilQ</name>
    <name evidence="9" type="ORF">H8E19_17505</name>
</gene>
<dbReference type="Pfam" id="PF07660">
    <property type="entry name" value="STN"/>
    <property type="match status" value="1"/>
</dbReference>
<dbReference type="PANTHER" id="PTHR30604:SF1">
    <property type="entry name" value="DNA UTILIZATION PROTEIN HOFQ"/>
    <property type="match status" value="1"/>
</dbReference>
<evidence type="ECO:0000256" key="4">
    <source>
        <dbReference type="ARBA" id="ARBA00023237"/>
    </source>
</evidence>
<evidence type="ECO:0000256" key="7">
    <source>
        <dbReference type="SAM" id="SignalP"/>
    </source>
</evidence>
<dbReference type="GO" id="GO:0009306">
    <property type="term" value="P:protein secretion"/>
    <property type="evidence" value="ECO:0007669"/>
    <property type="project" value="InterPro"/>
</dbReference>
<feature type="domain" description="Secretin/TonB short N-terminal" evidence="8">
    <location>
        <begin position="350"/>
        <end position="398"/>
    </location>
</feature>
<evidence type="ECO:0000259" key="8">
    <source>
        <dbReference type="SMART" id="SM00965"/>
    </source>
</evidence>
<proteinExistence type="inferred from homology"/>
<dbReference type="NCBIfam" id="TIGR02515">
    <property type="entry name" value="IV_pilus_PilQ"/>
    <property type="match status" value="1"/>
</dbReference>
<feature type="signal peptide" evidence="7">
    <location>
        <begin position="1"/>
        <end position="27"/>
    </location>
</feature>
<evidence type="ECO:0000256" key="3">
    <source>
        <dbReference type="ARBA" id="ARBA00023136"/>
    </source>
</evidence>
<dbReference type="EMBL" id="JACNJD010000358">
    <property type="protein sequence ID" value="MBC8179201.1"/>
    <property type="molecule type" value="Genomic_DNA"/>
</dbReference>
<accession>A0A8J6N423</accession>
<evidence type="ECO:0000256" key="1">
    <source>
        <dbReference type="ARBA" id="ARBA00004370"/>
    </source>
</evidence>
<comment type="caution">
    <text evidence="9">The sequence shown here is derived from an EMBL/GenBank/DDBJ whole genome shotgun (WGS) entry which is preliminary data.</text>
</comment>
<dbReference type="InterPro" id="IPR051808">
    <property type="entry name" value="Type_IV_pilus_biogenesis"/>
</dbReference>
<dbReference type="InterPro" id="IPR013355">
    <property type="entry name" value="Pilus_4_PilQ"/>
</dbReference>
<comment type="similarity">
    <text evidence="5">Belongs to the bacterial secretin family.</text>
</comment>
<protein>
    <submittedName>
        <fullName evidence="9">Type IV pilus secretin PilQ</fullName>
    </submittedName>
</protein>